<accession>A0A1H9TR55</accession>
<feature type="transmembrane region" description="Helical" evidence="1">
    <location>
        <begin position="6"/>
        <end position="26"/>
    </location>
</feature>
<reference evidence="3" key="1">
    <citation type="submission" date="2016-10" db="EMBL/GenBank/DDBJ databases">
        <authorList>
            <person name="Varghese N."/>
            <person name="Submissions S."/>
        </authorList>
    </citation>
    <scope>NUCLEOTIDE SEQUENCE [LARGE SCALE GENOMIC DNA]</scope>
    <source>
        <strain evidence="3">DSM 44260</strain>
    </source>
</reference>
<organism evidence="2 3">
    <name type="scientific">Actinokineospora terrae</name>
    <dbReference type="NCBI Taxonomy" id="155974"/>
    <lineage>
        <taxon>Bacteria</taxon>
        <taxon>Bacillati</taxon>
        <taxon>Actinomycetota</taxon>
        <taxon>Actinomycetes</taxon>
        <taxon>Pseudonocardiales</taxon>
        <taxon>Pseudonocardiaceae</taxon>
        <taxon>Actinokineospora</taxon>
    </lineage>
</organism>
<evidence type="ECO:0000256" key="1">
    <source>
        <dbReference type="SAM" id="Phobius"/>
    </source>
</evidence>
<keyword evidence="1" id="KW-0472">Membrane</keyword>
<evidence type="ECO:0000313" key="3">
    <source>
        <dbReference type="Proteomes" id="UP000199051"/>
    </source>
</evidence>
<sequence length="114" mass="11706">MRPLEIRVACLLLVGSAVAFVVLGLVRGDSAALRFPVIVGALGVLAGVSVFLGKFAGAVLAFAVLAAVAHALIALDPAQVWLRVGSGLFAAAHVYAGVLVLTRPAREFMGKVTR</sequence>
<keyword evidence="1" id="KW-1133">Transmembrane helix</keyword>
<dbReference type="RefSeq" id="WP_092778910.1">
    <property type="nucleotide sequence ID" value="NZ_FOGI01000006.1"/>
</dbReference>
<keyword evidence="3" id="KW-1185">Reference proteome</keyword>
<gene>
    <name evidence="2" type="ORF">SAMN04487818_106420</name>
</gene>
<feature type="transmembrane region" description="Helical" evidence="1">
    <location>
        <begin position="38"/>
        <end position="68"/>
    </location>
</feature>
<protein>
    <submittedName>
        <fullName evidence="2">Uncharacterized protein</fullName>
    </submittedName>
</protein>
<dbReference type="Proteomes" id="UP000199051">
    <property type="component" value="Unassembled WGS sequence"/>
</dbReference>
<keyword evidence="1" id="KW-0812">Transmembrane</keyword>
<dbReference type="STRING" id="155974.SAMN04487818_106420"/>
<dbReference type="EMBL" id="FOGI01000006">
    <property type="protein sequence ID" value="SER99519.1"/>
    <property type="molecule type" value="Genomic_DNA"/>
</dbReference>
<evidence type="ECO:0000313" key="2">
    <source>
        <dbReference type="EMBL" id="SER99519.1"/>
    </source>
</evidence>
<name>A0A1H9TR55_9PSEU</name>
<feature type="transmembrane region" description="Helical" evidence="1">
    <location>
        <begin position="80"/>
        <end position="101"/>
    </location>
</feature>
<dbReference type="AlphaFoldDB" id="A0A1H9TR55"/>
<proteinExistence type="predicted"/>